<keyword evidence="5 11" id="KW-0547">Nucleotide-binding</keyword>
<evidence type="ECO:0000313" key="16">
    <source>
        <dbReference type="Proteomes" id="UP000178999"/>
    </source>
</evidence>
<dbReference type="SUPFAM" id="SSF47323">
    <property type="entry name" value="Anticodon-binding domain of a subclass of class I aminoacyl-tRNA synthetases"/>
    <property type="match status" value="1"/>
</dbReference>
<keyword evidence="4 11" id="KW-0436">Ligase</keyword>
<dbReference type="PANTHER" id="PTHR43740">
    <property type="entry name" value="LEUCYL-TRNA SYNTHETASE"/>
    <property type="match status" value="1"/>
</dbReference>
<name>A0A1F8CVY3_9BACT</name>
<sequence>MDKNKNSYNHVDIEPKWQNFWLKNKVHFPDKLSQVRKENAFYNLWMFPYPSGEGLHAGHAFSSTGSDVYGRFMRQQGKAVFQPIGYDSFGMHAENFALKTGIHPTVLMEKTTANYARQMKSLGHGYDWTRTLMTSDSLYYRWTQWLFTLIFKSGLAYRKTSLVNFCPSCKTVLADEQVIDEKCERCGTTVIKKELEQWFFRITEYADRLLANLDQLTWSERVKTAQHNWIGKKQGMIISFPKEKGGFIDVFTTRPDTLAGATFLVLASDSQETIRTTEKIGRFTGEYVINPLTNKKIPVWEANYVTSSYGTGAIMGVPAEDERDREFALKYNLRIKNITSDNSLQKTIKKNNWGKPKTNYHLRDWLISRQRYWGPPIPMIYCSHCAKKGDSWLTQNSPLINHNQSDWNHAGWWPEENLPITLPNFSDYQPKGEGKGPLSDHPEFFTTTCPFCKSEAKRETDVSDTFLDSSWYFLAYPNLDQEEYQSPSSLNSQHSTVKIASPFNKKILKNWLPVHLYFGGAEHAVLHLMYARFVTMILFDLDLIKFEEPFPRFFAHGLMIKDGAKMSKSRGNVISPDSYIEKYGADTLRLYLLFMGPMDGSPDFRDTGIEGMRKFVNRLWQLLTSEQEKPNSNKNTAETDANIKLHQTIMKVTKDIEKFHYNTAIASLMEYINFLKNNNVIINSEQKIALCQLIAPFAPHLAEEVWVNILKQEPSVHASAWPKFDPSLISTSTIILPVQINGKTRSTIEVPDDQITQKSELIALAKESPKIATNLKNQKIVKEIYVEGKIINFVTSS</sequence>
<dbReference type="EC" id="6.1.1.4" evidence="2"/>
<keyword evidence="6 11" id="KW-0067">ATP-binding</keyword>
<gene>
    <name evidence="15" type="ORF">A2382_02180</name>
</gene>
<dbReference type="InterPro" id="IPR013155">
    <property type="entry name" value="M/V/L/I-tRNA-synth_anticd-bd"/>
</dbReference>
<dbReference type="EMBL" id="MGHY01000009">
    <property type="protein sequence ID" value="OGM79705.1"/>
    <property type="molecule type" value="Genomic_DNA"/>
</dbReference>
<keyword evidence="7 11" id="KW-0648">Protein biosynthesis</keyword>
<evidence type="ECO:0000256" key="8">
    <source>
        <dbReference type="ARBA" id="ARBA00023146"/>
    </source>
</evidence>
<dbReference type="SUPFAM" id="SSF52374">
    <property type="entry name" value="Nucleotidylyl transferase"/>
    <property type="match status" value="1"/>
</dbReference>
<dbReference type="SUPFAM" id="SSF50677">
    <property type="entry name" value="ValRS/IleRS/LeuRS editing domain"/>
    <property type="match status" value="1"/>
</dbReference>
<dbReference type="GO" id="GO:0004823">
    <property type="term" value="F:leucine-tRNA ligase activity"/>
    <property type="evidence" value="ECO:0007669"/>
    <property type="project" value="UniProtKB-EC"/>
</dbReference>
<dbReference type="GO" id="GO:0005524">
    <property type="term" value="F:ATP binding"/>
    <property type="evidence" value="ECO:0007669"/>
    <property type="project" value="UniProtKB-KW"/>
</dbReference>
<evidence type="ECO:0000259" key="14">
    <source>
        <dbReference type="Pfam" id="PF13603"/>
    </source>
</evidence>
<dbReference type="Proteomes" id="UP000178999">
    <property type="component" value="Unassembled WGS sequence"/>
</dbReference>
<feature type="domain" description="Aminoacyl-tRNA synthetase class Ia" evidence="12">
    <location>
        <begin position="502"/>
        <end position="593"/>
    </location>
</feature>
<evidence type="ECO:0000256" key="11">
    <source>
        <dbReference type="RuleBase" id="RU363035"/>
    </source>
</evidence>
<dbReference type="InterPro" id="IPR002300">
    <property type="entry name" value="aa-tRNA-synth_Ia"/>
</dbReference>
<dbReference type="CDD" id="cd00812">
    <property type="entry name" value="LeuRS_core"/>
    <property type="match status" value="1"/>
</dbReference>
<dbReference type="Pfam" id="PF08264">
    <property type="entry name" value="Anticodon_1"/>
    <property type="match status" value="1"/>
</dbReference>
<evidence type="ECO:0000256" key="4">
    <source>
        <dbReference type="ARBA" id="ARBA00022598"/>
    </source>
</evidence>
<dbReference type="PRINTS" id="PR00985">
    <property type="entry name" value="TRNASYNTHLEU"/>
</dbReference>
<reference evidence="15 16" key="1">
    <citation type="journal article" date="2016" name="Nat. Commun.">
        <title>Thousands of microbial genomes shed light on interconnected biogeochemical processes in an aquifer system.</title>
        <authorList>
            <person name="Anantharaman K."/>
            <person name="Brown C.T."/>
            <person name="Hug L.A."/>
            <person name="Sharon I."/>
            <person name="Castelle C.J."/>
            <person name="Probst A.J."/>
            <person name="Thomas B.C."/>
            <person name="Singh A."/>
            <person name="Wilkins M.J."/>
            <person name="Karaoz U."/>
            <person name="Brodie E.L."/>
            <person name="Williams K.H."/>
            <person name="Hubbard S.S."/>
            <person name="Banfield J.F."/>
        </authorList>
    </citation>
    <scope>NUCLEOTIDE SEQUENCE [LARGE SCALE GENOMIC DNA]</scope>
</reference>
<organism evidence="15 16">
    <name type="scientific">Candidatus Woesebacteria bacterium RIFOXYB1_FULL_38_16</name>
    <dbReference type="NCBI Taxonomy" id="1802538"/>
    <lineage>
        <taxon>Bacteria</taxon>
        <taxon>Candidatus Woeseibacteriota</taxon>
    </lineage>
</organism>
<dbReference type="GO" id="GO:0006429">
    <property type="term" value="P:leucyl-tRNA aminoacylation"/>
    <property type="evidence" value="ECO:0007669"/>
    <property type="project" value="InterPro"/>
</dbReference>
<evidence type="ECO:0000256" key="6">
    <source>
        <dbReference type="ARBA" id="ARBA00022840"/>
    </source>
</evidence>
<feature type="domain" description="Methionyl/Valyl/Leucyl/Isoleucyl-tRNA synthetase anticodon-binding" evidence="13">
    <location>
        <begin position="644"/>
        <end position="754"/>
    </location>
</feature>
<dbReference type="CDD" id="cd07958">
    <property type="entry name" value="Anticodon_Ia_Leu_BEm"/>
    <property type="match status" value="1"/>
</dbReference>
<evidence type="ECO:0000259" key="12">
    <source>
        <dbReference type="Pfam" id="PF00133"/>
    </source>
</evidence>
<dbReference type="InterPro" id="IPR025709">
    <property type="entry name" value="Leu_tRNA-synth_edit"/>
</dbReference>
<dbReference type="InterPro" id="IPR002302">
    <property type="entry name" value="Leu-tRNA-ligase"/>
</dbReference>
<keyword evidence="8 11" id="KW-0030">Aminoacyl-tRNA synthetase</keyword>
<dbReference type="InterPro" id="IPR009080">
    <property type="entry name" value="tRNAsynth_Ia_anticodon-bd"/>
</dbReference>
<dbReference type="GO" id="GO:0002161">
    <property type="term" value="F:aminoacyl-tRNA deacylase activity"/>
    <property type="evidence" value="ECO:0007669"/>
    <property type="project" value="InterPro"/>
</dbReference>
<proteinExistence type="inferred from homology"/>
<dbReference type="AlphaFoldDB" id="A0A1F8CVY3"/>
<dbReference type="Gene3D" id="1.10.730.10">
    <property type="entry name" value="Isoleucyl-tRNA Synthetase, Domain 1"/>
    <property type="match status" value="2"/>
</dbReference>
<dbReference type="InterPro" id="IPR001412">
    <property type="entry name" value="aa-tRNA-synth_I_CS"/>
</dbReference>
<dbReference type="STRING" id="1802538.A2382_02180"/>
<evidence type="ECO:0000256" key="7">
    <source>
        <dbReference type="ARBA" id="ARBA00022917"/>
    </source>
</evidence>
<evidence type="ECO:0000313" key="15">
    <source>
        <dbReference type="EMBL" id="OGM79705.1"/>
    </source>
</evidence>
<dbReference type="Pfam" id="PF00133">
    <property type="entry name" value="tRNA-synt_1"/>
    <property type="match status" value="2"/>
</dbReference>
<dbReference type="InterPro" id="IPR009008">
    <property type="entry name" value="Val/Leu/Ile-tRNA-synth_edit"/>
</dbReference>
<dbReference type="Pfam" id="PF13603">
    <property type="entry name" value="tRNA-synt_1_2"/>
    <property type="match status" value="1"/>
</dbReference>
<comment type="caution">
    <text evidence="15">The sequence shown here is derived from an EMBL/GenBank/DDBJ whole genome shotgun (WGS) entry which is preliminary data.</text>
</comment>
<keyword evidence="3" id="KW-0963">Cytoplasm</keyword>
<feature type="domain" description="Leucyl-tRNA synthetase editing" evidence="14">
    <location>
        <begin position="269"/>
        <end position="349"/>
    </location>
</feature>
<dbReference type="PANTHER" id="PTHR43740:SF2">
    <property type="entry name" value="LEUCINE--TRNA LIGASE, MITOCHONDRIAL"/>
    <property type="match status" value="1"/>
</dbReference>
<evidence type="ECO:0000256" key="5">
    <source>
        <dbReference type="ARBA" id="ARBA00022741"/>
    </source>
</evidence>
<comment type="catalytic activity">
    <reaction evidence="10">
        <text>tRNA(Leu) + L-leucine + ATP = L-leucyl-tRNA(Leu) + AMP + diphosphate</text>
        <dbReference type="Rhea" id="RHEA:11688"/>
        <dbReference type="Rhea" id="RHEA-COMP:9613"/>
        <dbReference type="Rhea" id="RHEA-COMP:9622"/>
        <dbReference type="ChEBI" id="CHEBI:30616"/>
        <dbReference type="ChEBI" id="CHEBI:33019"/>
        <dbReference type="ChEBI" id="CHEBI:57427"/>
        <dbReference type="ChEBI" id="CHEBI:78442"/>
        <dbReference type="ChEBI" id="CHEBI:78494"/>
        <dbReference type="ChEBI" id="CHEBI:456215"/>
        <dbReference type="EC" id="6.1.1.4"/>
    </reaction>
</comment>
<dbReference type="InterPro" id="IPR014729">
    <property type="entry name" value="Rossmann-like_a/b/a_fold"/>
</dbReference>
<dbReference type="PROSITE" id="PS00178">
    <property type="entry name" value="AA_TRNA_LIGASE_I"/>
    <property type="match status" value="1"/>
</dbReference>
<evidence type="ECO:0000256" key="10">
    <source>
        <dbReference type="ARBA" id="ARBA00047469"/>
    </source>
</evidence>
<comment type="similarity">
    <text evidence="1 11">Belongs to the class-I aminoacyl-tRNA synthetase family.</text>
</comment>
<accession>A0A1F8CVY3</accession>
<evidence type="ECO:0000259" key="13">
    <source>
        <dbReference type="Pfam" id="PF08264"/>
    </source>
</evidence>
<evidence type="ECO:0000256" key="1">
    <source>
        <dbReference type="ARBA" id="ARBA00005594"/>
    </source>
</evidence>
<evidence type="ECO:0000256" key="3">
    <source>
        <dbReference type="ARBA" id="ARBA00022490"/>
    </source>
</evidence>
<protein>
    <recommendedName>
        <fullName evidence="2">leucine--tRNA ligase</fullName>
        <ecNumber evidence="2">6.1.1.4</ecNumber>
    </recommendedName>
    <alternativeName>
        <fullName evidence="9">Leucyl-tRNA synthetase</fullName>
    </alternativeName>
</protein>
<evidence type="ECO:0000256" key="2">
    <source>
        <dbReference type="ARBA" id="ARBA00013164"/>
    </source>
</evidence>
<dbReference type="GO" id="GO:0005829">
    <property type="term" value="C:cytosol"/>
    <property type="evidence" value="ECO:0007669"/>
    <property type="project" value="TreeGrafter"/>
</dbReference>
<feature type="domain" description="Aminoacyl-tRNA synthetase class Ia" evidence="12">
    <location>
        <begin position="16"/>
        <end position="252"/>
    </location>
</feature>
<dbReference type="Gene3D" id="3.40.50.620">
    <property type="entry name" value="HUPs"/>
    <property type="match status" value="2"/>
</dbReference>
<evidence type="ECO:0000256" key="9">
    <source>
        <dbReference type="ARBA" id="ARBA00030520"/>
    </source>
</evidence>
<dbReference type="FunFam" id="1.10.730.10:FF:000002">
    <property type="entry name" value="Leucine--tRNA ligase"/>
    <property type="match status" value="1"/>
</dbReference>